<keyword evidence="1" id="KW-0812">Transmembrane</keyword>
<reference evidence="3" key="1">
    <citation type="submission" date="2017-02" db="UniProtKB">
        <authorList>
            <consortium name="WormBaseParasite"/>
        </authorList>
    </citation>
    <scope>IDENTIFICATION</scope>
</reference>
<keyword evidence="1" id="KW-0472">Membrane</keyword>
<feature type="transmembrane region" description="Helical" evidence="1">
    <location>
        <begin position="35"/>
        <end position="52"/>
    </location>
</feature>
<protein>
    <submittedName>
        <fullName evidence="3">EamA domain-containing protein</fullName>
    </submittedName>
</protein>
<keyword evidence="2" id="KW-1185">Reference proteome</keyword>
<keyword evidence="1" id="KW-1133">Transmembrane helix</keyword>
<proteinExistence type="predicted"/>
<feature type="transmembrane region" description="Helical" evidence="1">
    <location>
        <begin position="58"/>
        <end position="80"/>
    </location>
</feature>
<sequence>MGMKYGYPIISGLCGSLASISMSKIGDCKNYHSKVVLILCFIALNIAMWYFLQKSFKSLPTTIIVILVSSSTNFIATGIIDNFVNNKPAKNCMWWFGVLSTIIGIAIIGKEKNNYYETIKKEEDMKVKEKKVE</sequence>
<dbReference type="PANTHER" id="PTHR31965">
    <property type="entry name" value="TRANSMEMBRANE PROTEIN 42"/>
    <property type="match status" value="1"/>
</dbReference>
<evidence type="ECO:0000313" key="2">
    <source>
        <dbReference type="Proteomes" id="UP000046392"/>
    </source>
</evidence>
<dbReference type="AlphaFoldDB" id="A0A0N5BQA5"/>
<dbReference type="Proteomes" id="UP000046392">
    <property type="component" value="Unplaced"/>
</dbReference>
<name>A0A0N5BQA5_STREA</name>
<evidence type="ECO:0000313" key="3">
    <source>
        <dbReference type="WBParaSite" id="SPAL_0000807500.1"/>
    </source>
</evidence>
<dbReference type="InterPro" id="IPR039632">
    <property type="entry name" value="TMEM42"/>
</dbReference>
<accession>A0A0N5BQA5</accession>
<organism evidence="2 3">
    <name type="scientific">Strongyloides papillosus</name>
    <name type="common">Intestinal threadworm</name>
    <dbReference type="NCBI Taxonomy" id="174720"/>
    <lineage>
        <taxon>Eukaryota</taxon>
        <taxon>Metazoa</taxon>
        <taxon>Ecdysozoa</taxon>
        <taxon>Nematoda</taxon>
        <taxon>Chromadorea</taxon>
        <taxon>Rhabditida</taxon>
        <taxon>Tylenchina</taxon>
        <taxon>Panagrolaimomorpha</taxon>
        <taxon>Strongyloidoidea</taxon>
        <taxon>Strongyloididae</taxon>
        <taxon>Strongyloides</taxon>
    </lineage>
</organism>
<feature type="transmembrane region" description="Helical" evidence="1">
    <location>
        <begin position="6"/>
        <end position="23"/>
    </location>
</feature>
<dbReference type="PANTHER" id="PTHR31965:SF1">
    <property type="entry name" value="TRANSMEMBRANE PROTEIN 42"/>
    <property type="match status" value="1"/>
</dbReference>
<dbReference type="WBParaSite" id="SPAL_0000807500.1">
    <property type="protein sequence ID" value="SPAL_0000807500.1"/>
    <property type="gene ID" value="SPAL_0000807500"/>
</dbReference>
<feature type="transmembrane region" description="Helical" evidence="1">
    <location>
        <begin position="92"/>
        <end position="109"/>
    </location>
</feature>
<evidence type="ECO:0000256" key="1">
    <source>
        <dbReference type="SAM" id="Phobius"/>
    </source>
</evidence>
<dbReference type="Gene3D" id="1.10.3730.20">
    <property type="match status" value="1"/>
</dbReference>